<comment type="caution">
    <text evidence="1">The sequence shown here is derived from an EMBL/GenBank/DDBJ whole genome shotgun (WGS) entry which is preliminary data.</text>
</comment>
<accession>A0A933GKS4</accession>
<organism evidence="1 2">
    <name type="scientific">Tectimicrobiota bacterium</name>
    <dbReference type="NCBI Taxonomy" id="2528274"/>
    <lineage>
        <taxon>Bacteria</taxon>
        <taxon>Pseudomonadati</taxon>
        <taxon>Nitrospinota/Tectimicrobiota group</taxon>
        <taxon>Candidatus Tectimicrobiota</taxon>
    </lineage>
</organism>
<gene>
    <name evidence="1" type="ORF">HY730_04815</name>
</gene>
<sequence length="115" mass="12539">MIIKLSNLRTPKIPPISLKNGPLICLVLLILFSIAMMTLTGPVFAEENKTLNPQSSSNKAANLAPWPRLLVDQDIVDFGDVPFGKMLEYTFNLKNSGAQPLNIMGTPEVKTLVGC</sequence>
<name>A0A933GKS4_UNCTE</name>
<evidence type="ECO:0000313" key="1">
    <source>
        <dbReference type="EMBL" id="MBI4595686.1"/>
    </source>
</evidence>
<proteinExistence type="predicted"/>
<dbReference type="Proteomes" id="UP000772181">
    <property type="component" value="Unassembled WGS sequence"/>
</dbReference>
<protein>
    <recommendedName>
        <fullName evidence="3">DUF1573 domain-containing protein</fullName>
    </recommendedName>
</protein>
<reference evidence="1" key="1">
    <citation type="submission" date="2020-07" db="EMBL/GenBank/DDBJ databases">
        <title>Huge and variable diversity of episymbiotic CPR bacteria and DPANN archaea in groundwater ecosystems.</title>
        <authorList>
            <person name="He C.Y."/>
            <person name="Keren R."/>
            <person name="Whittaker M."/>
            <person name="Farag I.F."/>
            <person name="Doudna J."/>
            <person name="Cate J.H.D."/>
            <person name="Banfield J.F."/>
        </authorList>
    </citation>
    <scope>NUCLEOTIDE SEQUENCE</scope>
    <source>
        <strain evidence="1">NC_groundwater_1482_Ag_S-0.65um_47_24</strain>
    </source>
</reference>
<evidence type="ECO:0008006" key="3">
    <source>
        <dbReference type="Google" id="ProtNLM"/>
    </source>
</evidence>
<evidence type="ECO:0000313" key="2">
    <source>
        <dbReference type="Proteomes" id="UP000772181"/>
    </source>
</evidence>
<dbReference type="AlphaFoldDB" id="A0A933GKS4"/>
<dbReference type="EMBL" id="JACQWF010000221">
    <property type="protein sequence ID" value="MBI4595686.1"/>
    <property type="molecule type" value="Genomic_DNA"/>
</dbReference>